<dbReference type="EMBL" id="KL584704">
    <property type="protein sequence ID" value="KEQ76171.1"/>
    <property type="molecule type" value="Genomic_DNA"/>
</dbReference>
<evidence type="ECO:0000256" key="1">
    <source>
        <dbReference type="SAM" id="MobiDB-lite"/>
    </source>
</evidence>
<proteinExistence type="predicted"/>
<feature type="compositionally biased region" description="Low complexity" evidence="1">
    <location>
        <begin position="120"/>
        <end position="130"/>
    </location>
</feature>
<dbReference type="AlphaFoldDB" id="A0A074XNL7"/>
<protein>
    <submittedName>
        <fullName evidence="2">Uncharacterized protein</fullName>
    </submittedName>
</protein>
<accession>A0A074XNL7</accession>
<dbReference type="RefSeq" id="XP_013430325.1">
    <property type="nucleotide sequence ID" value="XM_013574871.1"/>
</dbReference>
<evidence type="ECO:0000313" key="2">
    <source>
        <dbReference type="EMBL" id="KEQ76171.1"/>
    </source>
</evidence>
<feature type="region of interest" description="Disordered" evidence="1">
    <location>
        <begin position="290"/>
        <end position="373"/>
    </location>
</feature>
<gene>
    <name evidence="2" type="ORF">M436DRAFT_61443</name>
</gene>
<evidence type="ECO:0000313" key="3">
    <source>
        <dbReference type="Proteomes" id="UP000027730"/>
    </source>
</evidence>
<name>A0A074XNL7_9PEZI</name>
<feature type="region of interest" description="Disordered" evidence="1">
    <location>
        <begin position="100"/>
        <end position="150"/>
    </location>
</feature>
<sequence length="373" mass="41321">MSRILLEYVSLGSRIESMAIFYHYAYRSRRWTKIKGARPDVIFDKDTTWWTYVQPEEYPPVIGCGTTLQAALQGLLDQLQVGPQQWMAIVRKHMFANQATDRSPGMTPHPGLSVYPFAQGSSSNSGNSSSFTSTLPNPLPHNPTCVAPPAERGPLLQKVQQLCNSIRETIPDVTTFIQRPISSSTTWAAPVKLHQQMPTMTPNYMGPRPSNLHTSAGLVSPTVPNDRVVPADMTNPAVSQPFVQGALTSSFLNQTTSDQIGQPSAPFCEATQIEHDLSSLPAHYTSVNIPQVDQPKQGDEMHGASGQTPNPGTGERAQKRTQVEEYSQVIRVEPQSKVIKFEDQPQKSDSEEQLHEIKAEERPSKKIKIEYSD</sequence>
<organism evidence="2 3">
    <name type="scientific">Aureobasidium namibiae CBS 147.97</name>
    <dbReference type="NCBI Taxonomy" id="1043004"/>
    <lineage>
        <taxon>Eukaryota</taxon>
        <taxon>Fungi</taxon>
        <taxon>Dikarya</taxon>
        <taxon>Ascomycota</taxon>
        <taxon>Pezizomycotina</taxon>
        <taxon>Dothideomycetes</taxon>
        <taxon>Dothideomycetidae</taxon>
        <taxon>Dothideales</taxon>
        <taxon>Saccotheciaceae</taxon>
        <taxon>Aureobasidium</taxon>
    </lineage>
</organism>
<dbReference type="Proteomes" id="UP000027730">
    <property type="component" value="Unassembled WGS sequence"/>
</dbReference>
<dbReference type="GeneID" id="25413193"/>
<dbReference type="HOGENOM" id="CLU_741817_0_0_1"/>
<reference evidence="2 3" key="1">
    <citation type="journal article" date="2014" name="BMC Genomics">
        <title>Genome sequencing of four Aureobasidium pullulans varieties: biotechnological potential, stress tolerance, and description of new species.</title>
        <authorList>
            <person name="Gostin Ar C."/>
            <person name="Ohm R.A."/>
            <person name="Kogej T."/>
            <person name="Sonjak S."/>
            <person name="Turk M."/>
            <person name="Zajc J."/>
            <person name="Zalar P."/>
            <person name="Grube M."/>
            <person name="Sun H."/>
            <person name="Han J."/>
            <person name="Sharma A."/>
            <person name="Chiniquy J."/>
            <person name="Ngan C.Y."/>
            <person name="Lipzen A."/>
            <person name="Barry K."/>
            <person name="Grigoriev I.V."/>
            <person name="Gunde-Cimerman N."/>
        </authorList>
    </citation>
    <scope>NUCLEOTIDE SEQUENCE [LARGE SCALE GENOMIC DNA]</scope>
    <source>
        <strain evidence="2 3">CBS 147.97</strain>
    </source>
</reference>
<feature type="compositionally biased region" description="Basic and acidic residues" evidence="1">
    <location>
        <begin position="339"/>
        <end position="373"/>
    </location>
</feature>
<keyword evidence="3" id="KW-1185">Reference proteome</keyword>